<feature type="region of interest" description="Disordered" evidence="1">
    <location>
        <begin position="189"/>
        <end position="382"/>
    </location>
</feature>
<gene>
    <name evidence="2" type="ordered locus">Ecym_1380</name>
</gene>
<feature type="compositionally biased region" description="Basic and acidic residues" evidence="1">
    <location>
        <begin position="222"/>
        <end position="232"/>
    </location>
</feature>
<dbReference type="FunCoup" id="G8JNE9">
    <property type="interactions" value="131"/>
</dbReference>
<feature type="compositionally biased region" description="Pro residues" evidence="1">
    <location>
        <begin position="315"/>
        <end position="325"/>
    </location>
</feature>
<feature type="region of interest" description="Disordered" evidence="1">
    <location>
        <begin position="130"/>
        <end position="154"/>
    </location>
</feature>
<feature type="compositionally biased region" description="Polar residues" evidence="1">
    <location>
        <begin position="345"/>
        <end position="375"/>
    </location>
</feature>
<evidence type="ECO:0000313" key="3">
    <source>
        <dbReference type="Proteomes" id="UP000006790"/>
    </source>
</evidence>
<dbReference type="AlphaFoldDB" id="G8JNE9"/>
<evidence type="ECO:0000256" key="1">
    <source>
        <dbReference type="SAM" id="MobiDB-lite"/>
    </source>
</evidence>
<dbReference type="OMA" id="DCFIYAF"/>
<evidence type="ECO:0008006" key="4">
    <source>
        <dbReference type="Google" id="ProtNLM"/>
    </source>
</evidence>
<feature type="compositionally biased region" description="Polar residues" evidence="1">
    <location>
        <begin position="130"/>
        <end position="142"/>
    </location>
</feature>
<dbReference type="InParanoid" id="G8JNE9"/>
<dbReference type="EMBL" id="CP002497">
    <property type="protein sequence ID" value="AET37613.1"/>
    <property type="molecule type" value="Genomic_DNA"/>
</dbReference>
<accession>G8JNE9</accession>
<dbReference type="STRING" id="931890.G8JNE9"/>
<proteinExistence type="predicted"/>
<dbReference type="OrthoDB" id="4036325at2759"/>
<dbReference type="KEGG" id="erc:Ecym_1380"/>
<dbReference type="GeneID" id="11469708"/>
<evidence type="ECO:0000313" key="2">
    <source>
        <dbReference type="EMBL" id="AET37613.1"/>
    </source>
</evidence>
<protein>
    <recommendedName>
        <fullName evidence="4">DNA polymerase delta subunit 3</fullName>
    </recommendedName>
</protein>
<organism evidence="2 3">
    <name type="scientific">Eremothecium cymbalariae (strain CBS 270.75 / DBVPG 7215 / KCTC 17166 / NRRL Y-17582)</name>
    <name type="common">Yeast</name>
    <dbReference type="NCBI Taxonomy" id="931890"/>
    <lineage>
        <taxon>Eukaryota</taxon>
        <taxon>Fungi</taxon>
        <taxon>Dikarya</taxon>
        <taxon>Ascomycota</taxon>
        <taxon>Saccharomycotina</taxon>
        <taxon>Saccharomycetes</taxon>
        <taxon>Saccharomycetales</taxon>
        <taxon>Saccharomycetaceae</taxon>
        <taxon>Eremothecium</taxon>
    </lineage>
</organism>
<sequence length="395" mass="43901">MSSEVHMFINEQLISHSNLITIADISDKFKLDAYSAKKEMFHYYTSTKNMDVKCLIVCEYSGGMVKVVGNLDHVQKEGLTDVFIYGFNPSDKVSFANSVRANPTLLNPYTLVVTEDDVVSADTNKVARSQTIETRNGGQTRPSVRENKTYPQTTVDSGVDTAAVKQYGKKQRENTEKFSNVLKSTSILAKMREDRERKERKRQEELRKRKERSTVVPAEKQQQLEKLSKLFDSDSDYDMENKDEGSSGGAAACELSDPTAAAASPVRPTPPQIDTSNKTVDLEELLETTADDSIVISSQKPDSEMSGSRSYPVEQPAPQPAPQPEPQQETYIDDDGYIVTKRAQKTTPVTNGDVHTTSSAVKRSVMSETQPSKSRSIAGPKKKVQASLMTFFKKK</sequence>
<reference evidence="3" key="1">
    <citation type="journal article" date="2012" name="G3 (Bethesda)">
        <title>Pichia sorbitophila, an interspecies yeast hybrid reveals early steps of genome resolution following polyploidization.</title>
        <authorList>
            <person name="Leh Louis V."/>
            <person name="Despons L."/>
            <person name="Friedrich A."/>
            <person name="Martin T."/>
            <person name="Durrens P."/>
            <person name="Casaregola S."/>
            <person name="Neuveglise C."/>
            <person name="Fairhead C."/>
            <person name="Marck C."/>
            <person name="Cruz J.A."/>
            <person name="Straub M.L."/>
            <person name="Kugler V."/>
            <person name="Sacerdot C."/>
            <person name="Uzunov Z."/>
            <person name="Thierry A."/>
            <person name="Weiss S."/>
            <person name="Bleykasten C."/>
            <person name="De Montigny J."/>
            <person name="Jacques N."/>
            <person name="Jung P."/>
            <person name="Lemaire M."/>
            <person name="Mallet S."/>
            <person name="Morel G."/>
            <person name="Richard G.F."/>
            <person name="Sarkar A."/>
            <person name="Savel G."/>
            <person name="Schacherer J."/>
            <person name="Seret M.L."/>
            <person name="Talla E."/>
            <person name="Samson G."/>
            <person name="Jubin C."/>
            <person name="Poulain J."/>
            <person name="Vacherie B."/>
            <person name="Barbe V."/>
            <person name="Pelletier E."/>
            <person name="Sherman D.J."/>
            <person name="Westhof E."/>
            <person name="Weissenbach J."/>
            <person name="Baret P.V."/>
            <person name="Wincker P."/>
            <person name="Gaillardin C."/>
            <person name="Dujon B."/>
            <person name="Souciet J.L."/>
        </authorList>
    </citation>
    <scope>NUCLEOTIDE SEQUENCE [LARGE SCALE GENOMIC DNA]</scope>
    <source>
        <strain evidence="3">CBS 270.75 / DBVPG 7215 / KCTC 17166 / NRRL Y-17582</strain>
    </source>
</reference>
<keyword evidence="3" id="KW-1185">Reference proteome</keyword>
<dbReference type="Proteomes" id="UP000006790">
    <property type="component" value="Chromosome 1"/>
</dbReference>
<dbReference type="HOGENOM" id="CLU_794694_0_0_1"/>
<feature type="compositionally biased region" description="Polar residues" evidence="1">
    <location>
        <begin position="295"/>
        <end position="309"/>
    </location>
</feature>
<dbReference type="eggNOG" id="ENOG502QW2D">
    <property type="taxonomic scope" value="Eukaryota"/>
</dbReference>
<feature type="compositionally biased region" description="Basic and acidic residues" evidence="1">
    <location>
        <begin position="190"/>
        <end position="208"/>
    </location>
</feature>
<name>G8JNE9_ERECY</name>
<dbReference type="RefSeq" id="XP_003644430.1">
    <property type="nucleotide sequence ID" value="XM_003644382.1"/>
</dbReference>